<dbReference type="PANTHER" id="PTHR35395:SF1">
    <property type="entry name" value="DUF6536 DOMAIN-CONTAINING PROTEIN"/>
    <property type="match status" value="1"/>
</dbReference>
<organism evidence="2 3">
    <name type="scientific">Karstenula rhodostoma CBS 690.94</name>
    <dbReference type="NCBI Taxonomy" id="1392251"/>
    <lineage>
        <taxon>Eukaryota</taxon>
        <taxon>Fungi</taxon>
        <taxon>Dikarya</taxon>
        <taxon>Ascomycota</taxon>
        <taxon>Pezizomycotina</taxon>
        <taxon>Dothideomycetes</taxon>
        <taxon>Pleosporomycetidae</taxon>
        <taxon>Pleosporales</taxon>
        <taxon>Massarineae</taxon>
        <taxon>Didymosphaeriaceae</taxon>
        <taxon>Karstenula</taxon>
    </lineage>
</organism>
<feature type="transmembrane region" description="Helical" evidence="1">
    <location>
        <begin position="6"/>
        <end position="28"/>
    </location>
</feature>
<dbReference type="OrthoDB" id="5429634at2759"/>
<name>A0A9P4U4W4_9PLEO</name>
<keyword evidence="1" id="KW-0472">Membrane</keyword>
<proteinExistence type="predicted"/>
<evidence type="ECO:0000313" key="3">
    <source>
        <dbReference type="Proteomes" id="UP000799764"/>
    </source>
</evidence>
<gene>
    <name evidence="2" type="ORF">P171DRAFT_330014</name>
</gene>
<feature type="transmembrane region" description="Helical" evidence="1">
    <location>
        <begin position="104"/>
        <end position="129"/>
    </location>
</feature>
<evidence type="ECO:0000313" key="2">
    <source>
        <dbReference type="EMBL" id="KAF2438394.1"/>
    </source>
</evidence>
<reference evidence="2" key="1">
    <citation type="journal article" date="2020" name="Stud. Mycol.">
        <title>101 Dothideomycetes genomes: a test case for predicting lifestyles and emergence of pathogens.</title>
        <authorList>
            <person name="Haridas S."/>
            <person name="Albert R."/>
            <person name="Binder M."/>
            <person name="Bloem J."/>
            <person name="Labutti K."/>
            <person name="Salamov A."/>
            <person name="Andreopoulos B."/>
            <person name="Baker S."/>
            <person name="Barry K."/>
            <person name="Bills G."/>
            <person name="Bluhm B."/>
            <person name="Cannon C."/>
            <person name="Castanera R."/>
            <person name="Culley D."/>
            <person name="Daum C."/>
            <person name="Ezra D."/>
            <person name="Gonzalez J."/>
            <person name="Henrissat B."/>
            <person name="Kuo A."/>
            <person name="Liang C."/>
            <person name="Lipzen A."/>
            <person name="Lutzoni F."/>
            <person name="Magnuson J."/>
            <person name="Mondo S."/>
            <person name="Nolan M."/>
            <person name="Ohm R."/>
            <person name="Pangilinan J."/>
            <person name="Park H.-J."/>
            <person name="Ramirez L."/>
            <person name="Alfaro M."/>
            <person name="Sun H."/>
            <person name="Tritt A."/>
            <person name="Yoshinaga Y."/>
            <person name="Zwiers L.-H."/>
            <person name="Turgeon B."/>
            <person name="Goodwin S."/>
            <person name="Spatafora J."/>
            <person name="Crous P."/>
            <person name="Grigoriev I."/>
        </authorList>
    </citation>
    <scope>NUCLEOTIDE SEQUENCE</scope>
    <source>
        <strain evidence="2">CBS 690.94</strain>
    </source>
</reference>
<protein>
    <submittedName>
        <fullName evidence="2">Uncharacterized protein</fullName>
    </submittedName>
</protein>
<dbReference type="Proteomes" id="UP000799764">
    <property type="component" value="Unassembled WGS sequence"/>
</dbReference>
<sequence length="195" mass="21465">LLVNTPQLIVSFIYISYNSVWTSMLMGLEWSQYALTRRPLRVSYPVGKQRSTYRLQIPYRYGVPLMVLIGTLHLLISQSIYLVRLRNYNTSGVEDFDSSIATCGYSLLALLVTIVVGGLALLGVIAMGFRRYKPGMTLVMCSSAAISAACHSRPDEVEEAAQQPLLWGVVSTDAGVGHCCFSTGSVSLPQEGREY</sequence>
<dbReference type="PANTHER" id="PTHR35395">
    <property type="entry name" value="DUF6536 DOMAIN-CONTAINING PROTEIN"/>
    <property type="match status" value="1"/>
</dbReference>
<keyword evidence="1" id="KW-0812">Transmembrane</keyword>
<feature type="transmembrane region" description="Helical" evidence="1">
    <location>
        <begin position="61"/>
        <end position="84"/>
    </location>
</feature>
<dbReference type="EMBL" id="MU001512">
    <property type="protein sequence ID" value="KAF2438394.1"/>
    <property type="molecule type" value="Genomic_DNA"/>
</dbReference>
<comment type="caution">
    <text evidence="2">The sequence shown here is derived from an EMBL/GenBank/DDBJ whole genome shotgun (WGS) entry which is preliminary data.</text>
</comment>
<keyword evidence="1" id="KW-1133">Transmembrane helix</keyword>
<evidence type="ECO:0000256" key="1">
    <source>
        <dbReference type="SAM" id="Phobius"/>
    </source>
</evidence>
<dbReference type="AlphaFoldDB" id="A0A9P4U4W4"/>
<feature type="non-terminal residue" evidence="2">
    <location>
        <position position="195"/>
    </location>
</feature>
<keyword evidence="3" id="KW-1185">Reference proteome</keyword>
<feature type="non-terminal residue" evidence="2">
    <location>
        <position position="1"/>
    </location>
</feature>
<accession>A0A9P4U4W4</accession>